<keyword evidence="3" id="KW-1185">Reference proteome</keyword>
<keyword evidence="1" id="KW-0472">Membrane</keyword>
<evidence type="ECO:0000256" key="1">
    <source>
        <dbReference type="SAM" id="Phobius"/>
    </source>
</evidence>
<gene>
    <name evidence="2" type="primary">Dana\GF13277</name>
    <name evidence="2" type="synonym">dana_GLEANR_13291</name>
    <name evidence="2" type="ORF">GF13277</name>
</gene>
<organism evidence="2 3">
    <name type="scientific">Drosophila ananassae</name>
    <name type="common">Fruit fly</name>
    <dbReference type="NCBI Taxonomy" id="7217"/>
    <lineage>
        <taxon>Eukaryota</taxon>
        <taxon>Metazoa</taxon>
        <taxon>Ecdysozoa</taxon>
        <taxon>Arthropoda</taxon>
        <taxon>Hexapoda</taxon>
        <taxon>Insecta</taxon>
        <taxon>Pterygota</taxon>
        <taxon>Neoptera</taxon>
        <taxon>Endopterygota</taxon>
        <taxon>Diptera</taxon>
        <taxon>Brachycera</taxon>
        <taxon>Muscomorpha</taxon>
        <taxon>Ephydroidea</taxon>
        <taxon>Drosophilidae</taxon>
        <taxon>Drosophila</taxon>
        <taxon>Sophophora</taxon>
    </lineage>
</organism>
<dbReference type="EMBL" id="CH902619">
    <property type="protein sequence ID" value="KPU76596.1"/>
    <property type="molecule type" value="Genomic_DNA"/>
</dbReference>
<dbReference type="AlphaFoldDB" id="A0A0N8P0A7"/>
<keyword evidence="1" id="KW-0812">Transmembrane</keyword>
<dbReference type="InParanoid" id="A0A0N8P0A7"/>
<evidence type="ECO:0000313" key="2">
    <source>
        <dbReference type="EMBL" id="KPU76596.1"/>
    </source>
</evidence>
<protein>
    <submittedName>
        <fullName evidence="2">Uncharacterized protein</fullName>
    </submittedName>
</protein>
<dbReference type="Proteomes" id="UP000007801">
    <property type="component" value="Unassembled WGS sequence"/>
</dbReference>
<proteinExistence type="predicted"/>
<reference evidence="2 3" key="1">
    <citation type="journal article" date="2007" name="Nature">
        <title>Evolution of genes and genomes on the Drosophila phylogeny.</title>
        <authorList>
            <consortium name="Drosophila 12 Genomes Consortium"/>
            <person name="Clark A.G."/>
            <person name="Eisen M.B."/>
            <person name="Smith D.R."/>
            <person name="Bergman C.M."/>
            <person name="Oliver B."/>
            <person name="Markow T.A."/>
            <person name="Kaufman T.C."/>
            <person name="Kellis M."/>
            <person name="Gelbart W."/>
            <person name="Iyer V.N."/>
            <person name="Pollard D.A."/>
            <person name="Sackton T.B."/>
            <person name="Larracuente A.M."/>
            <person name="Singh N.D."/>
            <person name="Abad J.P."/>
            <person name="Abt D.N."/>
            <person name="Adryan B."/>
            <person name="Aguade M."/>
            <person name="Akashi H."/>
            <person name="Anderson W.W."/>
            <person name="Aquadro C.F."/>
            <person name="Ardell D.H."/>
            <person name="Arguello R."/>
            <person name="Artieri C.G."/>
            <person name="Barbash D.A."/>
            <person name="Barker D."/>
            <person name="Barsanti P."/>
            <person name="Batterham P."/>
            <person name="Batzoglou S."/>
            <person name="Begun D."/>
            <person name="Bhutkar A."/>
            <person name="Blanco E."/>
            <person name="Bosak S.A."/>
            <person name="Bradley R.K."/>
            <person name="Brand A.D."/>
            <person name="Brent M.R."/>
            <person name="Brooks A.N."/>
            <person name="Brown R.H."/>
            <person name="Butlin R.K."/>
            <person name="Caggese C."/>
            <person name="Calvi B.R."/>
            <person name="Bernardo de Carvalho A."/>
            <person name="Caspi A."/>
            <person name="Castrezana S."/>
            <person name="Celniker S.E."/>
            <person name="Chang J.L."/>
            <person name="Chapple C."/>
            <person name="Chatterji S."/>
            <person name="Chinwalla A."/>
            <person name="Civetta A."/>
            <person name="Clifton S.W."/>
            <person name="Comeron J.M."/>
            <person name="Costello J.C."/>
            <person name="Coyne J.A."/>
            <person name="Daub J."/>
            <person name="David R.G."/>
            <person name="Delcher A.L."/>
            <person name="Delehaunty K."/>
            <person name="Do C.B."/>
            <person name="Ebling H."/>
            <person name="Edwards K."/>
            <person name="Eickbush T."/>
            <person name="Evans J.D."/>
            <person name="Filipski A."/>
            <person name="Findeiss S."/>
            <person name="Freyhult E."/>
            <person name="Fulton L."/>
            <person name="Fulton R."/>
            <person name="Garcia A.C."/>
            <person name="Gardiner A."/>
            <person name="Garfield D.A."/>
            <person name="Garvin B.E."/>
            <person name="Gibson G."/>
            <person name="Gilbert D."/>
            <person name="Gnerre S."/>
            <person name="Godfrey J."/>
            <person name="Good R."/>
            <person name="Gotea V."/>
            <person name="Gravely B."/>
            <person name="Greenberg A.J."/>
            <person name="Griffiths-Jones S."/>
            <person name="Gross S."/>
            <person name="Guigo R."/>
            <person name="Gustafson E.A."/>
            <person name="Haerty W."/>
            <person name="Hahn M.W."/>
            <person name="Halligan D.L."/>
            <person name="Halpern A.L."/>
            <person name="Halter G.M."/>
            <person name="Han M.V."/>
            <person name="Heger A."/>
            <person name="Hillier L."/>
            <person name="Hinrichs A.S."/>
            <person name="Holmes I."/>
            <person name="Hoskins R.A."/>
            <person name="Hubisz M.J."/>
            <person name="Hultmark D."/>
            <person name="Huntley M.A."/>
            <person name="Jaffe D.B."/>
            <person name="Jagadeeshan S."/>
            <person name="Jeck W.R."/>
            <person name="Johnson J."/>
            <person name="Jones C.D."/>
            <person name="Jordan W.C."/>
            <person name="Karpen G.H."/>
            <person name="Kataoka E."/>
            <person name="Keightley P.D."/>
            <person name="Kheradpour P."/>
            <person name="Kirkness E.F."/>
            <person name="Koerich L.B."/>
            <person name="Kristiansen K."/>
            <person name="Kudrna D."/>
            <person name="Kulathinal R.J."/>
            <person name="Kumar S."/>
            <person name="Kwok R."/>
            <person name="Lander E."/>
            <person name="Langley C.H."/>
            <person name="Lapoint R."/>
            <person name="Lazzaro B.P."/>
            <person name="Lee S.J."/>
            <person name="Levesque L."/>
            <person name="Li R."/>
            <person name="Lin C.F."/>
            <person name="Lin M.F."/>
            <person name="Lindblad-Toh K."/>
            <person name="Llopart A."/>
            <person name="Long M."/>
            <person name="Low L."/>
            <person name="Lozovsky E."/>
            <person name="Lu J."/>
            <person name="Luo M."/>
            <person name="Machado C.A."/>
            <person name="Makalowski W."/>
            <person name="Marzo M."/>
            <person name="Matsuda M."/>
            <person name="Matzkin L."/>
            <person name="McAllister B."/>
            <person name="McBride C.S."/>
            <person name="McKernan B."/>
            <person name="McKernan K."/>
            <person name="Mendez-Lago M."/>
            <person name="Minx P."/>
            <person name="Mollenhauer M.U."/>
            <person name="Montooth K."/>
            <person name="Mount S.M."/>
            <person name="Mu X."/>
            <person name="Myers E."/>
            <person name="Negre B."/>
            <person name="Newfeld S."/>
            <person name="Nielsen R."/>
            <person name="Noor M.A."/>
            <person name="O'Grady P."/>
            <person name="Pachter L."/>
            <person name="Papaceit M."/>
            <person name="Parisi M.J."/>
            <person name="Parisi M."/>
            <person name="Parts L."/>
            <person name="Pedersen J.S."/>
            <person name="Pesole G."/>
            <person name="Phillippy A.M."/>
            <person name="Ponting C.P."/>
            <person name="Pop M."/>
            <person name="Porcelli D."/>
            <person name="Powell J.R."/>
            <person name="Prohaska S."/>
            <person name="Pruitt K."/>
            <person name="Puig M."/>
            <person name="Quesneville H."/>
            <person name="Ram K.R."/>
            <person name="Rand D."/>
            <person name="Rasmussen M.D."/>
            <person name="Reed L.K."/>
            <person name="Reenan R."/>
            <person name="Reily A."/>
            <person name="Remington K.A."/>
            <person name="Rieger T.T."/>
            <person name="Ritchie M.G."/>
            <person name="Robin C."/>
            <person name="Rogers Y.H."/>
            <person name="Rohde C."/>
            <person name="Rozas J."/>
            <person name="Rubenfield M.J."/>
            <person name="Ruiz A."/>
            <person name="Russo S."/>
            <person name="Salzberg S.L."/>
            <person name="Sanchez-Gracia A."/>
            <person name="Saranga D.J."/>
            <person name="Sato H."/>
            <person name="Schaeffer S.W."/>
            <person name="Schatz M.C."/>
            <person name="Schlenke T."/>
            <person name="Schwartz R."/>
            <person name="Segarra C."/>
            <person name="Singh R.S."/>
            <person name="Sirot L."/>
            <person name="Sirota M."/>
            <person name="Sisneros N.B."/>
            <person name="Smith C.D."/>
            <person name="Smith T.F."/>
            <person name="Spieth J."/>
            <person name="Stage D.E."/>
            <person name="Stark A."/>
            <person name="Stephan W."/>
            <person name="Strausberg R.L."/>
            <person name="Strempel S."/>
            <person name="Sturgill D."/>
            <person name="Sutton G."/>
            <person name="Sutton G.G."/>
            <person name="Tao W."/>
            <person name="Teichmann S."/>
            <person name="Tobari Y.N."/>
            <person name="Tomimura Y."/>
            <person name="Tsolas J.M."/>
            <person name="Valente V.L."/>
            <person name="Venter E."/>
            <person name="Venter J.C."/>
            <person name="Vicario S."/>
            <person name="Vieira F.G."/>
            <person name="Vilella A.J."/>
            <person name="Villasante A."/>
            <person name="Walenz B."/>
            <person name="Wang J."/>
            <person name="Wasserman M."/>
            <person name="Watts T."/>
            <person name="Wilson D."/>
            <person name="Wilson R.K."/>
            <person name="Wing R.A."/>
            <person name="Wolfner M.F."/>
            <person name="Wong A."/>
            <person name="Wong G.K."/>
            <person name="Wu C.I."/>
            <person name="Wu G."/>
            <person name="Yamamoto D."/>
            <person name="Yang H.P."/>
            <person name="Yang S.P."/>
            <person name="Yorke J.A."/>
            <person name="Yoshida K."/>
            <person name="Zdobnov E."/>
            <person name="Zhang P."/>
            <person name="Zhang Y."/>
            <person name="Zimin A.V."/>
            <person name="Baldwin J."/>
            <person name="Abdouelleil A."/>
            <person name="Abdulkadir J."/>
            <person name="Abebe A."/>
            <person name="Abera B."/>
            <person name="Abreu J."/>
            <person name="Acer S.C."/>
            <person name="Aftuck L."/>
            <person name="Alexander A."/>
            <person name="An P."/>
            <person name="Anderson E."/>
            <person name="Anderson S."/>
            <person name="Arachi H."/>
            <person name="Azer M."/>
            <person name="Bachantsang P."/>
            <person name="Barry A."/>
            <person name="Bayul T."/>
            <person name="Berlin A."/>
            <person name="Bessette D."/>
            <person name="Bloom T."/>
            <person name="Blye J."/>
            <person name="Boguslavskiy L."/>
            <person name="Bonnet C."/>
            <person name="Boukhgalter B."/>
            <person name="Bourzgui I."/>
            <person name="Brown A."/>
            <person name="Cahill P."/>
            <person name="Channer S."/>
            <person name="Cheshatsang Y."/>
            <person name="Chuda L."/>
            <person name="Citroen M."/>
            <person name="Collymore A."/>
            <person name="Cooke P."/>
            <person name="Costello M."/>
            <person name="D'Aco K."/>
            <person name="Daza R."/>
            <person name="De Haan G."/>
            <person name="DeGray S."/>
            <person name="DeMaso C."/>
            <person name="Dhargay N."/>
            <person name="Dooley K."/>
            <person name="Dooley E."/>
            <person name="Doricent M."/>
            <person name="Dorje P."/>
            <person name="Dorjee K."/>
            <person name="Dupes A."/>
            <person name="Elong R."/>
            <person name="Falk J."/>
            <person name="Farina A."/>
            <person name="Faro S."/>
            <person name="Ferguson D."/>
            <person name="Fisher S."/>
            <person name="Foley C.D."/>
            <person name="Franke A."/>
            <person name="Friedrich D."/>
            <person name="Gadbois L."/>
            <person name="Gearin G."/>
            <person name="Gearin C.R."/>
            <person name="Giannoukos G."/>
            <person name="Goode T."/>
            <person name="Graham J."/>
            <person name="Grandbois E."/>
            <person name="Grewal S."/>
            <person name="Gyaltsen K."/>
            <person name="Hafez N."/>
            <person name="Hagos B."/>
            <person name="Hall J."/>
            <person name="Henson C."/>
            <person name="Hollinger A."/>
            <person name="Honan T."/>
            <person name="Huard M.D."/>
            <person name="Hughes L."/>
            <person name="Hurhula B."/>
            <person name="Husby M.E."/>
            <person name="Kamat A."/>
            <person name="Kanga B."/>
            <person name="Kashin S."/>
            <person name="Khazanovich D."/>
            <person name="Kisner P."/>
            <person name="Lance K."/>
            <person name="Lara M."/>
            <person name="Lee W."/>
            <person name="Lennon N."/>
            <person name="Letendre F."/>
            <person name="LeVine R."/>
            <person name="Lipovsky A."/>
            <person name="Liu X."/>
            <person name="Liu J."/>
            <person name="Liu S."/>
            <person name="Lokyitsang T."/>
            <person name="Lokyitsang Y."/>
            <person name="Lubonja R."/>
            <person name="Lui A."/>
            <person name="MacDonald P."/>
            <person name="Magnisalis V."/>
            <person name="Maru K."/>
            <person name="Matthews C."/>
            <person name="McCusker W."/>
            <person name="McDonough S."/>
            <person name="Mehta T."/>
            <person name="Meldrim J."/>
            <person name="Meneus L."/>
            <person name="Mihai O."/>
            <person name="Mihalev A."/>
            <person name="Mihova T."/>
            <person name="Mittelman R."/>
            <person name="Mlenga V."/>
            <person name="Montmayeur A."/>
            <person name="Mulrain L."/>
            <person name="Navidi A."/>
            <person name="Naylor J."/>
            <person name="Negash T."/>
            <person name="Nguyen T."/>
            <person name="Nguyen N."/>
            <person name="Nicol R."/>
            <person name="Norbu C."/>
            <person name="Norbu N."/>
            <person name="Novod N."/>
            <person name="O'Neill B."/>
            <person name="Osman S."/>
            <person name="Markiewicz E."/>
            <person name="Oyono O.L."/>
            <person name="Patti C."/>
            <person name="Phunkhang P."/>
            <person name="Pierre F."/>
            <person name="Priest M."/>
            <person name="Raghuraman S."/>
            <person name="Rege F."/>
            <person name="Reyes R."/>
            <person name="Rise C."/>
            <person name="Rogov P."/>
            <person name="Ross K."/>
            <person name="Ryan E."/>
            <person name="Settipalli S."/>
            <person name="Shea T."/>
            <person name="Sherpa N."/>
            <person name="Shi L."/>
            <person name="Shih D."/>
            <person name="Sparrow T."/>
            <person name="Spaulding J."/>
            <person name="Stalker J."/>
            <person name="Stange-Thomann N."/>
            <person name="Stavropoulos S."/>
            <person name="Stone C."/>
            <person name="Strader C."/>
            <person name="Tesfaye S."/>
            <person name="Thomson T."/>
            <person name="Thoulutsang Y."/>
            <person name="Thoulutsang D."/>
            <person name="Topham K."/>
            <person name="Topping I."/>
            <person name="Tsamla T."/>
            <person name="Vassiliev H."/>
            <person name="Vo A."/>
            <person name="Wangchuk T."/>
            <person name="Wangdi T."/>
            <person name="Weiand M."/>
            <person name="Wilkinson J."/>
            <person name="Wilson A."/>
            <person name="Yadav S."/>
            <person name="Young G."/>
            <person name="Yu Q."/>
            <person name="Zembek L."/>
            <person name="Zhong D."/>
            <person name="Zimmer A."/>
            <person name="Zwirko Z."/>
            <person name="Jaffe D.B."/>
            <person name="Alvarez P."/>
            <person name="Brockman W."/>
            <person name="Butler J."/>
            <person name="Chin C."/>
            <person name="Gnerre S."/>
            <person name="Grabherr M."/>
            <person name="Kleber M."/>
            <person name="Mauceli E."/>
            <person name="MacCallum I."/>
        </authorList>
    </citation>
    <scope>NUCLEOTIDE SEQUENCE [LARGE SCALE GENOMIC DNA]</scope>
    <source>
        <strain evidence="3">Tucson 14024-0371.13</strain>
    </source>
</reference>
<feature type="transmembrane region" description="Helical" evidence="1">
    <location>
        <begin position="33"/>
        <end position="60"/>
    </location>
</feature>
<evidence type="ECO:0000313" key="3">
    <source>
        <dbReference type="Proteomes" id="UP000007801"/>
    </source>
</evidence>
<name>A0A0N8P0A7_DROAN</name>
<sequence length="78" mass="8741">MPDDSRDTTIWDTIELVSSFEATTTDAPFIMGAYGLLFILLVIAAIVLICTLLMMLLTYLGCSTACQRCRYLNRELMP</sequence>
<accession>A0A0N8P0A7</accession>
<keyword evidence="1" id="KW-1133">Transmembrane helix</keyword>